<organism evidence="1 2">
    <name type="scientific">Corynebacterium diphtheriae (strain ATCC 700971 / NCTC 13129 / Biotype gravis)</name>
    <dbReference type="NCBI Taxonomy" id="257309"/>
    <lineage>
        <taxon>Bacteria</taxon>
        <taxon>Bacillati</taxon>
        <taxon>Actinomycetota</taxon>
        <taxon>Actinomycetes</taxon>
        <taxon>Mycobacteriales</taxon>
        <taxon>Corynebacteriaceae</taxon>
        <taxon>Corynebacterium</taxon>
    </lineage>
</organism>
<accession>Q6NFR5</accession>
<proteinExistence type="predicted"/>
<dbReference type="Proteomes" id="UP000002198">
    <property type="component" value="Chromosome"/>
</dbReference>
<protein>
    <submittedName>
        <fullName evidence="1">Uncharacterized protein</fullName>
    </submittedName>
</protein>
<keyword evidence="2" id="KW-1185">Reference proteome</keyword>
<name>Q6NFR5_CORDI</name>
<evidence type="ECO:0000313" key="2">
    <source>
        <dbReference type="Proteomes" id="UP000002198"/>
    </source>
</evidence>
<evidence type="ECO:0000313" key="1">
    <source>
        <dbReference type="EMBL" id="CAE50351.1"/>
    </source>
</evidence>
<gene>
    <name evidence="1" type="ordered locus">DIP1821</name>
</gene>
<dbReference type="KEGG" id="cdi:DIP1821"/>
<sequence>MPPGAFRLKTATASGYAARADSVDTTKYTAWAYSPRTHKP</sequence>
<dbReference type="AlphaFoldDB" id="Q6NFR5"/>
<dbReference type="HOGENOM" id="CLU_3288118_0_0_11"/>
<reference evidence="1 2" key="1">
    <citation type="journal article" date="2003" name="Nucleic Acids Res.">
        <title>The complete genome sequence and analysis of Corynebacterium diphtheriae NCTC13129.</title>
        <authorList>
            <person name="Cerdeno-Tarraga A.M."/>
            <person name="Efstratiou A."/>
            <person name="Dover L.G."/>
            <person name="Holden M.T.G."/>
            <person name="Pallen M."/>
            <person name="Bentley S.D."/>
            <person name="Besra G.S."/>
            <person name="Churcher C."/>
            <person name="James K.D."/>
            <person name="De Zoysa A."/>
            <person name="Chillingworth T."/>
            <person name="Cronin A."/>
            <person name="Dowd L."/>
            <person name="Feltwell T."/>
            <person name="Hamlin N."/>
            <person name="Holroyd S."/>
            <person name="Jagels K."/>
            <person name="Moule S."/>
            <person name="Quail M.A."/>
            <person name="Rabbinowitsch E."/>
            <person name="Rutherford K."/>
            <person name="Thomson N.R."/>
            <person name="Unwin L."/>
            <person name="Whitehead S."/>
            <person name="Barrell B.G.Parkhill.J."/>
        </authorList>
    </citation>
    <scope>NUCLEOTIDE SEQUENCE [LARGE SCALE GENOMIC DNA]</scope>
    <source>
        <strain evidence="2">ATCC 700971 / NCTC 13129 / Biotype gravis</strain>
    </source>
</reference>
<dbReference type="EMBL" id="BX248359">
    <property type="protein sequence ID" value="CAE50351.1"/>
    <property type="molecule type" value="Genomic_DNA"/>
</dbReference>